<feature type="domain" description="ABC transmembrane type-1" evidence="12">
    <location>
        <begin position="28"/>
        <end position="307"/>
    </location>
</feature>
<dbReference type="InterPro" id="IPR039421">
    <property type="entry name" value="Type_1_exporter"/>
</dbReference>
<keyword evidence="3" id="KW-1003">Cell membrane</keyword>
<proteinExistence type="predicted"/>
<keyword evidence="4" id="KW-0997">Cell inner membrane</keyword>
<sequence length="583" mass="62372">MILPIASRSFSVRALARIVRGRLGEFSLVVGLQLVAAIAAVISPIVIGRAIDIAGHPEAAARAATLIALMLGAVAVHTLFTFLADLRAEYFGNRVFAQLRDGVVHGITHLPLDLVESAGSGDLLGRTTDDITRVQFFIQRGISSLVVLVTTVCVSLGAALLAAPALGWTLFLTALVTAVVRWFLRRIVPVFQSGSAVRAAFAGSVSETVTQKTTVDALNLGRVRLGRLGTFIEEHVRVETYGAGIVWLFRAGVALSVWLPVLVTPLVGALLIPRGAATLGQVITVTMLAIQLAGPLEELGWFITELQYSLVSFARIFGVDTVPPESRPDVPRGTDVELRGVRFRYGRTMNDDAGPSEPRAYALKGVDLEVCSGEHLAIVGPSGAGKSTLARLIAGINRPESGTVRIGGANASRIREDHLHTTVSLVTQEHHVFVGTVADNLRMARADASEAEMRAALAAVELDLPLEERLAGGERELSPAQAQQLALARIIVLDPQILILDEATAMLDPKAARSAERALARVLEGRTVISIAHRLYSAHAADRVAVMIDGRVAELGSHDELVERGGEYARLWEMWQAVDVPEV</sequence>
<evidence type="ECO:0000256" key="6">
    <source>
        <dbReference type="ARBA" id="ARBA00022741"/>
    </source>
</evidence>
<keyword evidence="5 10" id="KW-0812">Transmembrane</keyword>
<dbReference type="Pfam" id="PF00005">
    <property type="entry name" value="ABC_tran"/>
    <property type="match status" value="1"/>
</dbReference>
<dbReference type="GO" id="GO:0015421">
    <property type="term" value="F:ABC-type oligopeptide transporter activity"/>
    <property type="evidence" value="ECO:0007669"/>
    <property type="project" value="TreeGrafter"/>
</dbReference>
<dbReference type="SMART" id="SM00382">
    <property type="entry name" value="AAA"/>
    <property type="match status" value="1"/>
</dbReference>
<feature type="transmembrane region" description="Helical" evidence="10">
    <location>
        <begin position="247"/>
        <end position="272"/>
    </location>
</feature>
<name>A0AAW9HLY0_9ACTO</name>
<feature type="transmembrane region" description="Helical" evidence="10">
    <location>
        <begin position="166"/>
        <end position="184"/>
    </location>
</feature>
<evidence type="ECO:0000256" key="7">
    <source>
        <dbReference type="ARBA" id="ARBA00022840"/>
    </source>
</evidence>
<feature type="transmembrane region" description="Helical" evidence="10">
    <location>
        <begin position="26"/>
        <end position="47"/>
    </location>
</feature>
<keyword evidence="6" id="KW-0547">Nucleotide-binding</keyword>
<dbReference type="PROSITE" id="PS50929">
    <property type="entry name" value="ABC_TM1F"/>
    <property type="match status" value="1"/>
</dbReference>
<dbReference type="Proteomes" id="UP001288320">
    <property type="component" value="Unassembled WGS sequence"/>
</dbReference>
<protein>
    <submittedName>
        <fullName evidence="13">ABC transporter ATP-binding protein</fullName>
    </submittedName>
</protein>
<dbReference type="PANTHER" id="PTHR43394:SF1">
    <property type="entry name" value="ATP-BINDING CASSETTE SUB-FAMILY B MEMBER 10, MITOCHONDRIAL"/>
    <property type="match status" value="1"/>
</dbReference>
<dbReference type="PANTHER" id="PTHR43394">
    <property type="entry name" value="ATP-DEPENDENT PERMEASE MDL1, MITOCHONDRIAL"/>
    <property type="match status" value="1"/>
</dbReference>
<dbReference type="EMBL" id="JAWNFY010000021">
    <property type="protein sequence ID" value="MDY5146877.1"/>
    <property type="molecule type" value="Genomic_DNA"/>
</dbReference>
<dbReference type="PROSITE" id="PS50893">
    <property type="entry name" value="ABC_TRANSPORTER_2"/>
    <property type="match status" value="1"/>
</dbReference>
<evidence type="ECO:0000313" key="13">
    <source>
        <dbReference type="EMBL" id="MDY5141305.1"/>
    </source>
</evidence>
<evidence type="ECO:0000256" key="9">
    <source>
        <dbReference type="ARBA" id="ARBA00023136"/>
    </source>
</evidence>
<evidence type="ECO:0000256" key="10">
    <source>
        <dbReference type="SAM" id="Phobius"/>
    </source>
</evidence>
<dbReference type="GO" id="GO:0005886">
    <property type="term" value="C:plasma membrane"/>
    <property type="evidence" value="ECO:0007669"/>
    <property type="project" value="UniProtKB-SubCell"/>
</dbReference>
<evidence type="ECO:0000256" key="8">
    <source>
        <dbReference type="ARBA" id="ARBA00022989"/>
    </source>
</evidence>
<dbReference type="GO" id="GO:0016887">
    <property type="term" value="F:ATP hydrolysis activity"/>
    <property type="evidence" value="ECO:0007669"/>
    <property type="project" value="InterPro"/>
</dbReference>
<evidence type="ECO:0000256" key="4">
    <source>
        <dbReference type="ARBA" id="ARBA00022519"/>
    </source>
</evidence>
<dbReference type="InterPro" id="IPR003439">
    <property type="entry name" value="ABC_transporter-like_ATP-bd"/>
</dbReference>
<dbReference type="Proteomes" id="UP001284901">
    <property type="component" value="Unassembled WGS sequence"/>
</dbReference>
<keyword evidence="2" id="KW-0813">Transport</keyword>
<keyword evidence="15" id="KW-1185">Reference proteome</keyword>
<dbReference type="SUPFAM" id="SSF90123">
    <property type="entry name" value="ABC transporter transmembrane region"/>
    <property type="match status" value="1"/>
</dbReference>
<evidence type="ECO:0000259" key="12">
    <source>
        <dbReference type="PROSITE" id="PS50929"/>
    </source>
</evidence>
<feature type="transmembrane region" description="Helical" evidence="10">
    <location>
        <begin position="59"/>
        <end position="84"/>
    </location>
</feature>
<evidence type="ECO:0000313" key="14">
    <source>
        <dbReference type="EMBL" id="MDY5146877.1"/>
    </source>
</evidence>
<dbReference type="GO" id="GO:0005524">
    <property type="term" value="F:ATP binding"/>
    <property type="evidence" value="ECO:0007669"/>
    <property type="project" value="UniProtKB-KW"/>
</dbReference>
<keyword evidence="9 10" id="KW-0472">Membrane</keyword>
<dbReference type="CDD" id="cd07346">
    <property type="entry name" value="ABC_6TM_exporters"/>
    <property type="match status" value="1"/>
</dbReference>
<dbReference type="AlphaFoldDB" id="A0AAW9HLY0"/>
<dbReference type="EMBL" id="JAWNFV010000019">
    <property type="protein sequence ID" value="MDY5141305.1"/>
    <property type="molecule type" value="Genomic_DNA"/>
</dbReference>
<comment type="caution">
    <text evidence="13">The sequence shown here is derived from an EMBL/GenBank/DDBJ whole genome shotgun (WGS) entry which is preliminary data.</text>
</comment>
<dbReference type="Gene3D" id="3.40.50.300">
    <property type="entry name" value="P-loop containing nucleotide triphosphate hydrolases"/>
    <property type="match status" value="1"/>
</dbReference>
<comment type="subcellular location">
    <subcellularLocation>
        <location evidence="1">Cell membrane</location>
        <topology evidence="1">Multi-pass membrane protein</topology>
    </subcellularLocation>
</comment>
<evidence type="ECO:0000313" key="15">
    <source>
        <dbReference type="Proteomes" id="UP001284901"/>
    </source>
</evidence>
<reference evidence="13 15" key="1">
    <citation type="submission" date="2023-10" db="EMBL/GenBank/DDBJ databases">
        <title>Whole Genome based description of the genera Actinobaculum and Actinotignum reveals a complex phylogenetic relationship within the species included in the genus Actinotignum.</title>
        <authorList>
            <person name="Jensen C.S."/>
            <person name="Dargis R."/>
            <person name="Kemp M."/>
            <person name="Christensen J.J."/>
        </authorList>
    </citation>
    <scope>NUCLEOTIDE SEQUENCE</scope>
    <source>
        <strain evidence="14 15">SLA_B089</strain>
        <strain evidence="13">SLA_B245</strain>
    </source>
</reference>
<keyword evidence="8 10" id="KW-1133">Transmembrane helix</keyword>
<accession>A0AAW9HLY0</accession>
<evidence type="ECO:0000256" key="2">
    <source>
        <dbReference type="ARBA" id="ARBA00022448"/>
    </source>
</evidence>
<dbReference type="SUPFAM" id="SSF52540">
    <property type="entry name" value="P-loop containing nucleoside triphosphate hydrolases"/>
    <property type="match status" value="1"/>
</dbReference>
<keyword evidence="7 13" id="KW-0067">ATP-binding</keyword>
<evidence type="ECO:0000313" key="16">
    <source>
        <dbReference type="Proteomes" id="UP001288320"/>
    </source>
</evidence>
<evidence type="ECO:0000256" key="1">
    <source>
        <dbReference type="ARBA" id="ARBA00004651"/>
    </source>
</evidence>
<feature type="transmembrane region" description="Helical" evidence="10">
    <location>
        <begin position="142"/>
        <end position="160"/>
    </location>
</feature>
<evidence type="ECO:0000256" key="5">
    <source>
        <dbReference type="ARBA" id="ARBA00022692"/>
    </source>
</evidence>
<dbReference type="RefSeq" id="WP_087070124.1">
    <property type="nucleotide sequence ID" value="NZ_CAUPFC010000038.1"/>
</dbReference>
<dbReference type="FunFam" id="3.40.50.300:FF:001001">
    <property type="entry name" value="Multidrug ABC transporter ATP-binding protein"/>
    <property type="match status" value="1"/>
</dbReference>
<gene>
    <name evidence="13" type="ORF">R6G74_08310</name>
    <name evidence="14" type="ORF">R6P33_07610</name>
</gene>
<dbReference type="InterPro" id="IPR027417">
    <property type="entry name" value="P-loop_NTPase"/>
</dbReference>
<evidence type="ECO:0000256" key="3">
    <source>
        <dbReference type="ARBA" id="ARBA00022475"/>
    </source>
</evidence>
<dbReference type="Pfam" id="PF00664">
    <property type="entry name" value="ABC_membrane"/>
    <property type="match status" value="1"/>
</dbReference>
<dbReference type="Gene3D" id="1.20.1560.10">
    <property type="entry name" value="ABC transporter type 1, transmembrane domain"/>
    <property type="match status" value="1"/>
</dbReference>
<dbReference type="InterPro" id="IPR011527">
    <property type="entry name" value="ABC1_TM_dom"/>
</dbReference>
<dbReference type="InterPro" id="IPR003593">
    <property type="entry name" value="AAA+_ATPase"/>
</dbReference>
<dbReference type="InterPro" id="IPR036640">
    <property type="entry name" value="ABC1_TM_sf"/>
</dbReference>
<feature type="domain" description="ABC transporter" evidence="11">
    <location>
        <begin position="336"/>
        <end position="574"/>
    </location>
</feature>
<organism evidence="13 16">
    <name type="scientific">Actinotignum timonense</name>
    <dbReference type="NCBI Taxonomy" id="1870995"/>
    <lineage>
        <taxon>Bacteria</taxon>
        <taxon>Bacillati</taxon>
        <taxon>Actinomycetota</taxon>
        <taxon>Actinomycetes</taxon>
        <taxon>Actinomycetales</taxon>
        <taxon>Actinomycetaceae</taxon>
        <taxon>Actinotignum</taxon>
    </lineage>
</organism>
<evidence type="ECO:0000259" key="11">
    <source>
        <dbReference type="PROSITE" id="PS50893"/>
    </source>
</evidence>